<feature type="non-terminal residue" evidence="1">
    <location>
        <position position="24"/>
    </location>
</feature>
<protein>
    <submittedName>
        <fullName evidence="1">Uncharacterized protein</fullName>
    </submittedName>
</protein>
<accession>A0A382S2W9</accession>
<dbReference type="AlphaFoldDB" id="A0A382S2W9"/>
<dbReference type="EMBL" id="UINC01126043">
    <property type="protein sequence ID" value="SVD04279.1"/>
    <property type="molecule type" value="Genomic_DNA"/>
</dbReference>
<reference evidence="1" key="1">
    <citation type="submission" date="2018-05" db="EMBL/GenBank/DDBJ databases">
        <authorList>
            <person name="Lanie J.A."/>
            <person name="Ng W.-L."/>
            <person name="Kazmierczak K.M."/>
            <person name="Andrzejewski T.M."/>
            <person name="Davidsen T.M."/>
            <person name="Wayne K.J."/>
            <person name="Tettelin H."/>
            <person name="Glass J.I."/>
            <person name="Rusch D."/>
            <person name="Podicherti R."/>
            <person name="Tsui H.-C.T."/>
            <person name="Winkler M.E."/>
        </authorList>
    </citation>
    <scope>NUCLEOTIDE SEQUENCE</scope>
</reference>
<sequence>MKLLDYLHWNDVNTDNLNFFRAMG</sequence>
<gene>
    <name evidence="1" type="ORF">METZ01_LOCUS357133</name>
</gene>
<organism evidence="1">
    <name type="scientific">marine metagenome</name>
    <dbReference type="NCBI Taxonomy" id="408172"/>
    <lineage>
        <taxon>unclassified sequences</taxon>
        <taxon>metagenomes</taxon>
        <taxon>ecological metagenomes</taxon>
    </lineage>
</organism>
<evidence type="ECO:0000313" key="1">
    <source>
        <dbReference type="EMBL" id="SVD04279.1"/>
    </source>
</evidence>
<proteinExistence type="predicted"/>
<name>A0A382S2W9_9ZZZZ</name>